<dbReference type="GO" id="GO:0016020">
    <property type="term" value="C:membrane"/>
    <property type="evidence" value="ECO:0007669"/>
    <property type="project" value="UniProtKB-SubCell"/>
</dbReference>
<keyword evidence="8" id="KW-0325">Glycoprotein</keyword>
<evidence type="ECO:0000256" key="5">
    <source>
        <dbReference type="ARBA" id="ARBA00022989"/>
    </source>
</evidence>
<evidence type="ECO:0000313" key="15">
    <source>
        <dbReference type="EMBL" id="JAQ12907.1"/>
    </source>
</evidence>
<dbReference type="InterPro" id="IPR013783">
    <property type="entry name" value="Ig-like_fold"/>
</dbReference>
<evidence type="ECO:0000256" key="10">
    <source>
        <dbReference type="SAM" id="MobiDB-lite"/>
    </source>
</evidence>
<feature type="region of interest" description="Disordered" evidence="10">
    <location>
        <begin position="1344"/>
        <end position="1363"/>
    </location>
</feature>
<dbReference type="SUPFAM" id="SSF48726">
    <property type="entry name" value="Immunoglobulin"/>
    <property type="match status" value="4"/>
</dbReference>
<gene>
    <name evidence="15" type="primary">NEO1</name>
    <name evidence="15" type="ORF">g.67604</name>
</gene>
<dbReference type="FunFam" id="2.60.40.10:FF:000032">
    <property type="entry name" value="palladin isoform X1"/>
    <property type="match status" value="1"/>
</dbReference>
<dbReference type="PRINTS" id="PR00014">
    <property type="entry name" value="FNTYPEIII"/>
</dbReference>
<dbReference type="InterPro" id="IPR003599">
    <property type="entry name" value="Ig_sub"/>
</dbReference>
<dbReference type="PROSITE" id="PS50853">
    <property type="entry name" value="FN3"/>
    <property type="match status" value="6"/>
</dbReference>
<keyword evidence="7" id="KW-1015">Disulfide bond</keyword>
<keyword evidence="4" id="KW-0677">Repeat</keyword>
<dbReference type="PANTHER" id="PTHR44170:SF54">
    <property type="entry name" value="FI24025P1"/>
    <property type="match status" value="1"/>
</dbReference>
<dbReference type="GO" id="GO:0030154">
    <property type="term" value="P:cell differentiation"/>
    <property type="evidence" value="ECO:0007669"/>
    <property type="project" value="UniProtKB-ARBA"/>
</dbReference>
<dbReference type="SMART" id="SM00060">
    <property type="entry name" value="FN3"/>
    <property type="match status" value="6"/>
</dbReference>
<dbReference type="InterPro" id="IPR007110">
    <property type="entry name" value="Ig-like_dom"/>
</dbReference>
<evidence type="ECO:0000256" key="11">
    <source>
        <dbReference type="SAM" id="Phobius"/>
    </source>
</evidence>
<dbReference type="Pfam" id="PF06583">
    <property type="entry name" value="Neogenin_C"/>
    <property type="match status" value="1"/>
</dbReference>
<keyword evidence="12" id="KW-0732">Signal</keyword>
<feature type="domain" description="Ig-like" evidence="13">
    <location>
        <begin position="145"/>
        <end position="233"/>
    </location>
</feature>
<keyword evidence="9" id="KW-0393">Immunoglobulin domain</keyword>
<feature type="domain" description="Fibronectin type-III" evidence="14">
    <location>
        <begin position="557"/>
        <end position="649"/>
    </location>
</feature>
<dbReference type="Pfam" id="PF07679">
    <property type="entry name" value="I-set"/>
    <property type="match status" value="1"/>
</dbReference>
<comment type="similarity">
    <text evidence="2">Belongs to the immunoglobulin superfamily. DCC family.</text>
</comment>
<feature type="domain" description="Fibronectin type-III" evidence="14">
    <location>
        <begin position="461"/>
        <end position="554"/>
    </location>
</feature>
<evidence type="ECO:0000256" key="3">
    <source>
        <dbReference type="ARBA" id="ARBA00022692"/>
    </source>
</evidence>
<feature type="domain" description="Fibronectin type-III" evidence="14">
    <location>
        <begin position="859"/>
        <end position="957"/>
    </location>
</feature>
<feature type="domain" description="Fibronectin type-III" evidence="14">
    <location>
        <begin position="654"/>
        <end position="749"/>
    </location>
</feature>
<evidence type="ECO:0000256" key="8">
    <source>
        <dbReference type="ARBA" id="ARBA00023180"/>
    </source>
</evidence>
<dbReference type="InterPro" id="IPR003598">
    <property type="entry name" value="Ig_sub2"/>
</dbReference>
<keyword evidence="5 11" id="KW-1133">Transmembrane helix</keyword>
<organism evidence="15">
    <name type="scientific">Lygus hesperus</name>
    <name type="common">Western plant bug</name>
    <dbReference type="NCBI Taxonomy" id="30085"/>
    <lineage>
        <taxon>Eukaryota</taxon>
        <taxon>Metazoa</taxon>
        <taxon>Ecdysozoa</taxon>
        <taxon>Arthropoda</taxon>
        <taxon>Hexapoda</taxon>
        <taxon>Insecta</taxon>
        <taxon>Pterygota</taxon>
        <taxon>Neoptera</taxon>
        <taxon>Paraneoptera</taxon>
        <taxon>Hemiptera</taxon>
        <taxon>Heteroptera</taxon>
        <taxon>Panheteroptera</taxon>
        <taxon>Cimicomorpha</taxon>
        <taxon>Miridae</taxon>
        <taxon>Mirini</taxon>
        <taxon>Lygus</taxon>
    </lineage>
</organism>
<proteinExistence type="inferred from homology"/>
<dbReference type="SMART" id="SM00408">
    <property type="entry name" value="IGc2"/>
    <property type="match status" value="3"/>
</dbReference>
<dbReference type="EMBL" id="GDHC01005722">
    <property type="protein sequence ID" value="JAQ12907.1"/>
    <property type="molecule type" value="Transcribed_RNA"/>
</dbReference>
<dbReference type="Pfam" id="PF13927">
    <property type="entry name" value="Ig_3"/>
    <property type="match status" value="2"/>
</dbReference>
<feature type="domain" description="Ig-like" evidence="13">
    <location>
        <begin position="340"/>
        <end position="426"/>
    </location>
</feature>
<dbReference type="SMART" id="SM00409">
    <property type="entry name" value="IG"/>
    <property type="match status" value="4"/>
</dbReference>
<feature type="region of interest" description="Disordered" evidence="10">
    <location>
        <begin position="1157"/>
        <end position="1180"/>
    </location>
</feature>
<keyword evidence="3 11" id="KW-0812">Transmembrane</keyword>
<dbReference type="Pfam" id="PF00041">
    <property type="entry name" value="fn3"/>
    <property type="match status" value="6"/>
</dbReference>
<dbReference type="SUPFAM" id="SSF49265">
    <property type="entry name" value="Fibronectin type III"/>
    <property type="match status" value="4"/>
</dbReference>
<dbReference type="FunFam" id="2.60.40.10:FF:000133">
    <property type="entry name" value="Neogenin isoform 1"/>
    <property type="match status" value="1"/>
</dbReference>
<accession>A0A146M2A7</accession>
<dbReference type="InterPro" id="IPR036179">
    <property type="entry name" value="Ig-like_dom_sf"/>
</dbReference>
<evidence type="ECO:0000256" key="12">
    <source>
        <dbReference type="SAM" id="SignalP"/>
    </source>
</evidence>
<evidence type="ECO:0000256" key="1">
    <source>
        <dbReference type="ARBA" id="ARBA00004479"/>
    </source>
</evidence>
<evidence type="ECO:0000256" key="9">
    <source>
        <dbReference type="ARBA" id="ARBA00023319"/>
    </source>
</evidence>
<evidence type="ECO:0000256" key="2">
    <source>
        <dbReference type="ARBA" id="ARBA00009588"/>
    </source>
</evidence>
<feature type="transmembrane region" description="Helical" evidence="11">
    <location>
        <begin position="1081"/>
        <end position="1105"/>
    </location>
</feature>
<dbReference type="GO" id="GO:0009653">
    <property type="term" value="P:anatomical structure morphogenesis"/>
    <property type="evidence" value="ECO:0007669"/>
    <property type="project" value="UniProtKB-ARBA"/>
</dbReference>
<evidence type="ECO:0000259" key="13">
    <source>
        <dbReference type="PROSITE" id="PS50835"/>
    </source>
</evidence>
<feature type="chain" id="PRO_5007527589" evidence="12">
    <location>
        <begin position="30"/>
        <end position="1442"/>
    </location>
</feature>
<dbReference type="CDD" id="cd00063">
    <property type="entry name" value="FN3"/>
    <property type="match status" value="6"/>
</dbReference>
<feature type="domain" description="Fibronectin type-III" evidence="14">
    <location>
        <begin position="962"/>
        <end position="1059"/>
    </location>
</feature>
<dbReference type="FunFam" id="2.60.40.10:FF:000004">
    <property type="entry name" value="DCC isoform 1"/>
    <property type="match status" value="1"/>
</dbReference>
<dbReference type="InterPro" id="IPR013098">
    <property type="entry name" value="Ig_I-set"/>
</dbReference>
<evidence type="ECO:0000256" key="6">
    <source>
        <dbReference type="ARBA" id="ARBA00023136"/>
    </source>
</evidence>
<dbReference type="CDD" id="cd00096">
    <property type="entry name" value="Ig"/>
    <property type="match status" value="1"/>
</dbReference>
<dbReference type="PANTHER" id="PTHR44170">
    <property type="entry name" value="PROTEIN SIDEKICK"/>
    <property type="match status" value="1"/>
</dbReference>
<dbReference type="PROSITE" id="PS50835">
    <property type="entry name" value="IG_LIKE"/>
    <property type="match status" value="3"/>
</dbReference>
<dbReference type="GO" id="GO:0098609">
    <property type="term" value="P:cell-cell adhesion"/>
    <property type="evidence" value="ECO:0007669"/>
    <property type="project" value="TreeGrafter"/>
</dbReference>
<evidence type="ECO:0000259" key="14">
    <source>
        <dbReference type="PROSITE" id="PS50853"/>
    </source>
</evidence>
<dbReference type="InterPro" id="IPR003961">
    <property type="entry name" value="FN3_dom"/>
</dbReference>
<dbReference type="FunFam" id="2.60.40.10:FF:000551">
    <property type="entry name" value="Protogenin A"/>
    <property type="match status" value="1"/>
</dbReference>
<dbReference type="InterPro" id="IPR010560">
    <property type="entry name" value="Neogenin_C"/>
</dbReference>
<feature type="domain" description="Ig-like" evidence="13">
    <location>
        <begin position="247"/>
        <end position="335"/>
    </location>
</feature>
<feature type="region of interest" description="Disordered" evidence="10">
    <location>
        <begin position="1314"/>
        <end position="1337"/>
    </location>
</feature>
<feature type="signal peptide" evidence="12">
    <location>
        <begin position="1"/>
        <end position="29"/>
    </location>
</feature>
<feature type="domain" description="Fibronectin type-III" evidence="14">
    <location>
        <begin position="756"/>
        <end position="850"/>
    </location>
</feature>
<protein>
    <submittedName>
        <fullName evidence="15">Neogenin</fullName>
    </submittedName>
</protein>
<sequence>MSLLLTPYFFRFELFIFTLVVPFCQLVDADGKLRDSGIWFTKEPQDVIVVAGSSAILHCQAATSDPTATPTIFWRDRDNQIINFLSETHMSQLANGSLYISSVLSRAPEIDKGNGKEERFSCLASVDPIGKIVSRWATVTIARLPQLSQEPQSLHVFPGQTAHFSCRSDDAVPQPVAYWLKDQRPITHDESRMVLLPTGSLEIDDVQHSDTGVYQCNLTSLDGHRLSNKAFLTVSQDIEGAARQMPPEFIATPKNTVALEGSTVTLDCAANGNPPPWIYWLKDGVKLDMADLDSRYSKIGTGSLQISNIVEADNGNYQCRAENREDSADTQATLFVQVAPRFIKKPVSKSVPIKHDDELMCEVFANPEPKVYWLKNGDPISSNNEYMTKVNGNNLRILGVMELDFGIFQCVASNPAGNIQSAALLTVTKNDVGSNNISAEGQVAIVASSPIPEVGRSSTGAPRDLEVAIIKPRFVNLKWKPPAISHGEILRYSVFYKELDSERERVVETSRSRLEEANVSGLRPNTTYSLRVAAYTVSGIGAPSEPLVVTTKPELRVPGPSTNVKAVPFTNQIIVSWSPPAVTNGKIQQYKLYYYEYEVSEEHHIETETTSYTLTGLKGYTEYIIWVIAYNHNGAGSNSEEITVRTLSDVPSDSPSNVTVDAVSSSSVIVRWEPPPPEGCNGVITGYKLRYRMRDKKGKSETVTTAGNRRLYEIVNLEKGSVYQVRIWAMTVNGTGPPTDWYTIETYEKDLDESTVPDEPSDIKAKANGDSITVSWSPPKNTNIIVRDYVITWGKGIPDEYAERLDGKQRSHVIKNLDSSSEYVISLRAHNDRGDGPPVYENVRTRSPSQEEPDTPLLPPVGLKATVYSPTSVVLFWSDASLPPDQVVTDDRHYVVRYNQVHHSAAYTRYRFHNSSVLSYMIEDLKPFTQYEFVVKLVKGHRESPWSMMALNTTYEALPSSPPRDVTVMNLENNPGTVSLSWQPPKIPNGLIVGYIVSYTTDLQSKDGDWITESVPGDKMVLTVKALSLGTTYYFHVKAKNRKGYSMSSPVVSVTTPATGFGGIAEIGNPKGKGGLSSTTIMYIAIVASSVIVTAVAIGLVLVCCRRTPETSPERSKVGYAKAKAGVSSLKPPDLWIHHDQMELKNLDKNQEHRISTGTIPRSTLGGGDSPPPVDGTGTLEKTRHLASDHHHRDYASSYVGSQCQPLLMPQERTSTLRRGSKQKPITLPIDSHFREPVATATPVGGSMGMGTTQVSVSAGPPSLVAGGSILAPSGGPAETRPLYPRPQYSMSRVHVTVDPSAVEDPYGAQTTAASTGYECVQPPTSTPSFGSAEAAKRLQGHPLKSFSVPAPPPQSAPTTPQQKHIVAVRAQASSPYKKAANTSYAGSSTSPLPMKAKVGAPQDDLPRIQASYSTEELNQEMANLEGLMKDLNAITASEFQC</sequence>
<feature type="region of interest" description="Disordered" evidence="10">
    <location>
        <begin position="831"/>
        <end position="858"/>
    </location>
</feature>
<reference evidence="15" key="1">
    <citation type="journal article" date="2016" name="Gigascience">
        <title>De novo construction of an expanded transcriptome assembly for the western tarnished plant bug, Lygus hesperus.</title>
        <authorList>
            <person name="Tassone E.E."/>
            <person name="Geib S.M."/>
            <person name="Hall B."/>
            <person name="Fabrick J.A."/>
            <person name="Brent C.S."/>
            <person name="Hull J.J."/>
        </authorList>
    </citation>
    <scope>NUCLEOTIDE SEQUENCE</scope>
</reference>
<comment type="subcellular location">
    <subcellularLocation>
        <location evidence="1">Membrane</location>
        <topology evidence="1">Single-pass type I membrane protein</topology>
    </subcellularLocation>
</comment>
<name>A0A146M2A7_LYGHE</name>
<evidence type="ECO:0000256" key="7">
    <source>
        <dbReference type="ARBA" id="ARBA00023157"/>
    </source>
</evidence>
<keyword evidence="6 11" id="KW-0472">Membrane</keyword>
<dbReference type="InterPro" id="IPR036116">
    <property type="entry name" value="FN3_sf"/>
</dbReference>
<evidence type="ECO:0000256" key="4">
    <source>
        <dbReference type="ARBA" id="ARBA00022737"/>
    </source>
</evidence>
<dbReference type="Gene3D" id="2.60.40.10">
    <property type="entry name" value="Immunoglobulins"/>
    <property type="match status" value="10"/>
</dbReference>